<comment type="caution">
    <text evidence="5">The sequence shown here is derived from an EMBL/GenBank/DDBJ whole genome shotgun (WGS) entry which is preliminary data.</text>
</comment>
<evidence type="ECO:0000259" key="4">
    <source>
        <dbReference type="SMART" id="SM00363"/>
    </source>
</evidence>
<evidence type="ECO:0000256" key="1">
    <source>
        <dbReference type="ARBA" id="ARBA00022884"/>
    </source>
</evidence>
<dbReference type="GO" id="GO:0003723">
    <property type="term" value="F:RNA binding"/>
    <property type="evidence" value="ECO:0007669"/>
    <property type="project" value="UniProtKB-KW"/>
</dbReference>
<gene>
    <name evidence="5" type="ORF">HKBW3S47_00335</name>
</gene>
<dbReference type="PROSITE" id="PS50889">
    <property type="entry name" value="S4"/>
    <property type="match status" value="1"/>
</dbReference>
<dbReference type="RefSeq" id="WP_176235342.1">
    <property type="nucleotide sequence ID" value="NZ_BLSD01000010.1"/>
</dbReference>
<dbReference type="AlphaFoldDB" id="A0A6V8Q3J0"/>
<dbReference type="InterPro" id="IPR002942">
    <property type="entry name" value="S4_RNA-bd"/>
</dbReference>
<comment type="similarity">
    <text evidence="2">Belongs to the TlyA family.</text>
</comment>
<keyword evidence="5" id="KW-0489">Methyltransferase</keyword>
<dbReference type="CDD" id="cd00165">
    <property type="entry name" value="S4"/>
    <property type="match status" value="1"/>
</dbReference>
<dbReference type="PIRSF" id="PIRSF005578">
    <property type="entry name" value="TlyA"/>
    <property type="match status" value="1"/>
</dbReference>
<dbReference type="Pfam" id="PF01479">
    <property type="entry name" value="S4"/>
    <property type="match status" value="1"/>
</dbReference>
<dbReference type="GO" id="GO:0008168">
    <property type="term" value="F:methyltransferase activity"/>
    <property type="evidence" value="ECO:0007669"/>
    <property type="project" value="UniProtKB-KW"/>
</dbReference>
<dbReference type="InterPro" id="IPR002877">
    <property type="entry name" value="RNA_MeTrfase_FtsJ_dom"/>
</dbReference>
<dbReference type="GO" id="GO:0032259">
    <property type="term" value="P:methylation"/>
    <property type="evidence" value="ECO:0007669"/>
    <property type="project" value="UniProtKB-KW"/>
</dbReference>
<accession>A0A6V8Q3J0</accession>
<dbReference type="InterPro" id="IPR036986">
    <property type="entry name" value="S4_RNA-bd_sf"/>
</dbReference>
<dbReference type="InterPro" id="IPR047048">
    <property type="entry name" value="TlyA"/>
</dbReference>
<dbReference type="SMART" id="SM00363">
    <property type="entry name" value="S4"/>
    <property type="match status" value="1"/>
</dbReference>
<dbReference type="EMBL" id="BLSD01000010">
    <property type="protein sequence ID" value="GFP38634.1"/>
    <property type="molecule type" value="Genomic_DNA"/>
</dbReference>
<feature type="domain" description="RNA-binding S4" evidence="4">
    <location>
        <begin position="9"/>
        <end position="71"/>
    </location>
</feature>
<keyword evidence="5" id="KW-0808">Transferase</keyword>
<dbReference type="Pfam" id="PF01728">
    <property type="entry name" value="FtsJ"/>
    <property type="match status" value="1"/>
</dbReference>
<sequence>MRLFLQRRQNLVVILVQKGLVSSQQKARAMIMEGRVFVDGQKVVKAGSAVSPHSQITVQEEEEFVSRGGWKLKGALEEFGIVPHNKVVLDAGASTGGFTDCLLKCGAQKVIAVDVGYGQLDWSLQKDPRVIVMDRTNVRYLKAEDLPFLPDLITVDLSFISLKKVADALMEIVKPGGELLFLVKPQFEAGPHQVGKGGVVKDRQVQREVLWDMVQFLMARGVSIYKVSYSRLKGAKGNLEFWIYGRKEPGDQLASEDLWAMVEQAVEGAHLFFGRKEEQEP</sequence>
<keyword evidence="1 3" id="KW-0694">RNA-binding</keyword>
<dbReference type="Gene3D" id="3.40.50.150">
    <property type="entry name" value="Vaccinia Virus protein VP39"/>
    <property type="match status" value="1"/>
</dbReference>
<evidence type="ECO:0000313" key="6">
    <source>
        <dbReference type="Proteomes" id="UP000569018"/>
    </source>
</evidence>
<evidence type="ECO:0000256" key="2">
    <source>
        <dbReference type="ARBA" id="ARBA00029460"/>
    </source>
</evidence>
<organism evidence="5 6">
    <name type="scientific">Candidatus Hakubella thermalkaliphila</name>
    <dbReference type="NCBI Taxonomy" id="2754717"/>
    <lineage>
        <taxon>Bacteria</taxon>
        <taxon>Bacillati</taxon>
        <taxon>Actinomycetota</taxon>
        <taxon>Actinomycetota incertae sedis</taxon>
        <taxon>Candidatus Hakubellales</taxon>
        <taxon>Candidatus Hakubellaceae</taxon>
        <taxon>Candidatus Hakubella</taxon>
    </lineage>
</organism>
<dbReference type="Gene3D" id="3.10.290.10">
    <property type="entry name" value="RNA-binding S4 domain"/>
    <property type="match status" value="1"/>
</dbReference>
<dbReference type="SUPFAM" id="SSF53335">
    <property type="entry name" value="S-adenosyl-L-methionine-dependent methyltransferases"/>
    <property type="match status" value="1"/>
</dbReference>
<dbReference type="InterPro" id="IPR029063">
    <property type="entry name" value="SAM-dependent_MTases_sf"/>
</dbReference>
<dbReference type="InterPro" id="IPR004538">
    <property type="entry name" value="Hemolysin_A/TlyA"/>
</dbReference>
<dbReference type="SUPFAM" id="SSF55174">
    <property type="entry name" value="Alpha-L RNA-binding motif"/>
    <property type="match status" value="1"/>
</dbReference>
<dbReference type="NCBIfam" id="TIGR00478">
    <property type="entry name" value="tly"/>
    <property type="match status" value="1"/>
</dbReference>
<evidence type="ECO:0000313" key="5">
    <source>
        <dbReference type="EMBL" id="GFP38634.1"/>
    </source>
</evidence>
<reference evidence="5 6" key="1">
    <citation type="journal article" date="2020" name="Front. Microbiol.">
        <title>Single-cell genomics of novel Actinobacteria with the Wood-Ljungdahl pathway discovered in a serpentinizing system.</title>
        <authorList>
            <person name="Merino N."/>
            <person name="Kawai M."/>
            <person name="Boyd E.S."/>
            <person name="Colman D.R."/>
            <person name="McGlynn S.E."/>
            <person name="Nealson K.H."/>
            <person name="Kurokawa K."/>
            <person name="Hongoh Y."/>
        </authorList>
    </citation>
    <scope>NUCLEOTIDE SEQUENCE [LARGE SCALE GENOMIC DNA]</scope>
    <source>
        <strain evidence="5 6">S47</strain>
    </source>
</reference>
<protein>
    <submittedName>
        <fullName evidence="5">23S rRNA (Cytidine1920-2'-O)/16S rRNA (Cytidine1409-2'-O)-methyltransferase</fullName>
    </submittedName>
</protein>
<name>A0A6V8Q3J0_9ACTN</name>
<dbReference type="CDD" id="cd02440">
    <property type="entry name" value="AdoMet_MTases"/>
    <property type="match status" value="1"/>
</dbReference>
<dbReference type="PANTHER" id="PTHR32319">
    <property type="entry name" value="BACTERIAL HEMOLYSIN-LIKE PROTEIN"/>
    <property type="match status" value="1"/>
</dbReference>
<evidence type="ECO:0000256" key="3">
    <source>
        <dbReference type="PROSITE-ProRule" id="PRU00182"/>
    </source>
</evidence>
<dbReference type="PANTHER" id="PTHR32319:SF0">
    <property type="entry name" value="BACTERIAL HEMOLYSIN-LIKE PROTEIN"/>
    <property type="match status" value="1"/>
</dbReference>
<dbReference type="Proteomes" id="UP000569018">
    <property type="component" value="Unassembled WGS sequence"/>
</dbReference>
<proteinExistence type="inferred from homology"/>